<dbReference type="InterPro" id="IPR023393">
    <property type="entry name" value="START-like_dom_sf"/>
</dbReference>
<protein>
    <submittedName>
        <fullName evidence="2">Uncharacterized protein</fullName>
    </submittedName>
</protein>
<name>A0AA88UNS2_9ASTE</name>
<evidence type="ECO:0000313" key="2">
    <source>
        <dbReference type="EMBL" id="KAK2991919.1"/>
    </source>
</evidence>
<dbReference type="Gene3D" id="3.30.530.20">
    <property type="match status" value="1"/>
</dbReference>
<sequence length="119" mass="13644">MEDNILGPSSCMKIQQKFKYIRGGERNKSVEEHGLDKENFTYSYTLIEGDALMNGIESITYQIKIGGQSRRQLPQEASERNEERDDNGIEVELKFGGLLSPGKQYDPLHIYEDQTQISR</sequence>
<evidence type="ECO:0000256" key="1">
    <source>
        <dbReference type="SAM" id="MobiDB-lite"/>
    </source>
</evidence>
<dbReference type="AlphaFoldDB" id="A0AA88UNS2"/>
<feature type="region of interest" description="Disordered" evidence="1">
    <location>
        <begin position="67"/>
        <end position="87"/>
    </location>
</feature>
<dbReference type="Proteomes" id="UP001187471">
    <property type="component" value="Unassembled WGS sequence"/>
</dbReference>
<accession>A0AA88UNS2</accession>
<dbReference type="SUPFAM" id="SSF55961">
    <property type="entry name" value="Bet v1-like"/>
    <property type="match status" value="1"/>
</dbReference>
<proteinExistence type="predicted"/>
<organism evidence="2 3">
    <name type="scientific">Escallonia rubra</name>
    <dbReference type="NCBI Taxonomy" id="112253"/>
    <lineage>
        <taxon>Eukaryota</taxon>
        <taxon>Viridiplantae</taxon>
        <taxon>Streptophyta</taxon>
        <taxon>Embryophyta</taxon>
        <taxon>Tracheophyta</taxon>
        <taxon>Spermatophyta</taxon>
        <taxon>Magnoliopsida</taxon>
        <taxon>eudicotyledons</taxon>
        <taxon>Gunneridae</taxon>
        <taxon>Pentapetalae</taxon>
        <taxon>asterids</taxon>
        <taxon>campanulids</taxon>
        <taxon>Escalloniales</taxon>
        <taxon>Escalloniaceae</taxon>
        <taxon>Escallonia</taxon>
    </lineage>
</organism>
<evidence type="ECO:0000313" key="3">
    <source>
        <dbReference type="Proteomes" id="UP001187471"/>
    </source>
</evidence>
<keyword evidence="3" id="KW-1185">Reference proteome</keyword>
<dbReference type="EMBL" id="JAVXUO010000452">
    <property type="protein sequence ID" value="KAK2991919.1"/>
    <property type="molecule type" value="Genomic_DNA"/>
</dbReference>
<feature type="compositionally biased region" description="Basic and acidic residues" evidence="1">
    <location>
        <begin position="77"/>
        <end position="87"/>
    </location>
</feature>
<reference evidence="2" key="1">
    <citation type="submission" date="2022-12" db="EMBL/GenBank/DDBJ databases">
        <title>Draft genome assemblies for two species of Escallonia (Escalloniales).</title>
        <authorList>
            <person name="Chanderbali A."/>
            <person name="Dervinis C."/>
            <person name="Anghel I."/>
            <person name="Soltis D."/>
            <person name="Soltis P."/>
            <person name="Zapata F."/>
        </authorList>
    </citation>
    <scope>NUCLEOTIDE SEQUENCE</scope>
    <source>
        <strain evidence="2">UCBG92.1500</strain>
        <tissue evidence="2">Leaf</tissue>
    </source>
</reference>
<comment type="caution">
    <text evidence="2">The sequence shown here is derived from an EMBL/GenBank/DDBJ whole genome shotgun (WGS) entry which is preliminary data.</text>
</comment>
<gene>
    <name evidence="2" type="ORF">RJ640_006096</name>
</gene>